<dbReference type="RefSeq" id="WP_183337804.1">
    <property type="nucleotide sequence ID" value="NZ_JACHNU010000001.1"/>
</dbReference>
<gene>
    <name evidence="5" type="ORF">BDZ31_000030</name>
</gene>
<dbReference type="EMBL" id="JACHNU010000001">
    <property type="protein sequence ID" value="MBB4660457.1"/>
    <property type="molecule type" value="Genomic_DNA"/>
</dbReference>
<dbReference type="NCBIfam" id="TIGR01722">
    <property type="entry name" value="MMSDH"/>
    <property type="match status" value="1"/>
</dbReference>
<accession>A0A840I6I5</accession>
<feature type="domain" description="Aldehyde dehydrogenase" evidence="4">
    <location>
        <begin position="18"/>
        <end position="483"/>
    </location>
</feature>
<dbReference type="InterPro" id="IPR016163">
    <property type="entry name" value="Ald_DH_C"/>
</dbReference>
<evidence type="ECO:0000313" key="5">
    <source>
        <dbReference type="EMBL" id="MBB4660457.1"/>
    </source>
</evidence>
<dbReference type="SUPFAM" id="SSF53720">
    <property type="entry name" value="ALDH-like"/>
    <property type="match status" value="1"/>
</dbReference>
<evidence type="ECO:0000256" key="3">
    <source>
        <dbReference type="ARBA" id="ARBA00023027"/>
    </source>
</evidence>
<evidence type="ECO:0000259" key="4">
    <source>
        <dbReference type="Pfam" id="PF00171"/>
    </source>
</evidence>
<dbReference type="PROSITE" id="PS00070">
    <property type="entry name" value="ALDEHYDE_DEHYDR_CYS"/>
    <property type="match status" value="1"/>
</dbReference>
<proteinExistence type="predicted"/>
<name>A0A840I6I5_9ACTN</name>
<dbReference type="InterPro" id="IPR016161">
    <property type="entry name" value="Ald_DH/histidinol_DH"/>
</dbReference>
<sequence>MSTTTDARTLDNYVGGAWTPAQGAETLAVTNPATGALLAHVPLSGGADVDAAVAAARAALPAWRDVNVIERARRLFTLREQLVARREDLARSVTTEMGKTLVDARAEVGRAIEMVEAATAIPTTMQGRILEDISRGIDAETIRQPVGVCAAIAPFNFPMMVPFWFLPFAIGCGNTFVLKPSEQVPLTQQIVFEILHELELPPGVVNLVNGGREVVEALLDHDGVDAISFVGSAPVAKLVYERAARNGKRVQALGGAKNHMVVMPDAVIDKTVSGLIGSAFGAAGQRCMAGSVVVTVGEAHDRLLERLAAATRALTVGDGIDAASDVGPVVSCAARDRIADWIDRAVADGATVVVDGRGGLDGLPAGGAFVGPTILTDVTPEMAIAQEEVFGPVLAIVRAQSLEEAIGIVNRSRFGNGTSIFTESAPAVRRYRHDVQAGMIGVNISVAAPVAFFPFSGWKDSFFGDLHAHGPDAVEFYTRKKTVTSRYFGSGQGTGAYFVEQ</sequence>
<dbReference type="FunFam" id="3.40.309.10:FF:000002">
    <property type="entry name" value="Methylmalonate-semialdehyde dehydrogenase (Acylating)"/>
    <property type="match status" value="1"/>
</dbReference>
<dbReference type="EC" id="1.2.1.27" evidence="1"/>
<dbReference type="InterPro" id="IPR016162">
    <property type="entry name" value="Ald_DH_N"/>
</dbReference>
<dbReference type="FunFam" id="3.40.605.10:FF:000003">
    <property type="entry name" value="Methylmalonate-semialdehyde dehydrogenase [acylating]"/>
    <property type="match status" value="1"/>
</dbReference>
<organism evidence="5 6">
    <name type="scientific">Conexibacter arvalis</name>
    <dbReference type="NCBI Taxonomy" id="912552"/>
    <lineage>
        <taxon>Bacteria</taxon>
        <taxon>Bacillati</taxon>
        <taxon>Actinomycetota</taxon>
        <taxon>Thermoleophilia</taxon>
        <taxon>Solirubrobacterales</taxon>
        <taxon>Conexibacteraceae</taxon>
        <taxon>Conexibacter</taxon>
    </lineage>
</organism>
<dbReference type="InterPro" id="IPR015590">
    <property type="entry name" value="Aldehyde_DH_dom"/>
</dbReference>
<protein>
    <recommendedName>
        <fullName evidence="1">methylmalonate-semialdehyde dehydrogenase (CoA acylating)</fullName>
        <ecNumber evidence="1">1.2.1.27</ecNumber>
    </recommendedName>
</protein>
<dbReference type="GO" id="GO:0006210">
    <property type="term" value="P:thymine catabolic process"/>
    <property type="evidence" value="ECO:0007669"/>
    <property type="project" value="TreeGrafter"/>
</dbReference>
<evidence type="ECO:0000256" key="1">
    <source>
        <dbReference type="ARBA" id="ARBA00013048"/>
    </source>
</evidence>
<evidence type="ECO:0000313" key="6">
    <source>
        <dbReference type="Proteomes" id="UP000585272"/>
    </source>
</evidence>
<dbReference type="AlphaFoldDB" id="A0A840I6I5"/>
<dbReference type="GO" id="GO:0006574">
    <property type="term" value="P:L-valine catabolic process"/>
    <property type="evidence" value="ECO:0007669"/>
    <property type="project" value="TreeGrafter"/>
</dbReference>
<reference evidence="5 6" key="1">
    <citation type="submission" date="2020-08" db="EMBL/GenBank/DDBJ databases">
        <title>Genomic Encyclopedia of Archaeal and Bacterial Type Strains, Phase II (KMG-II): from individual species to whole genera.</title>
        <authorList>
            <person name="Goeker M."/>
        </authorList>
    </citation>
    <scope>NUCLEOTIDE SEQUENCE [LARGE SCALE GENOMIC DNA]</scope>
    <source>
        <strain evidence="5 6">DSM 23288</strain>
    </source>
</reference>
<keyword evidence="3" id="KW-0520">NAD</keyword>
<dbReference type="GO" id="GO:0004491">
    <property type="term" value="F:methylmalonate-semialdehyde dehydrogenase (acylating, NAD) activity"/>
    <property type="evidence" value="ECO:0007669"/>
    <property type="project" value="UniProtKB-EC"/>
</dbReference>
<dbReference type="Gene3D" id="3.40.605.10">
    <property type="entry name" value="Aldehyde Dehydrogenase, Chain A, domain 1"/>
    <property type="match status" value="1"/>
</dbReference>
<dbReference type="Gene3D" id="3.40.309.10">
    <property type="entry name" value="Aldehyde Dehydrogenase, Chain A, domain 2"/>
    <property type="match status" value="1"/>
</dbReference>
<dbReference type="PANTHER" id="PTHR43866:SF4">
    <property type="entry name" value="MALONATE-SEMIALDEHYDE DEHYDROGENASE"/>
    <property type="match status" value="1"/>
</dbReference>
<dbReference type="Proteomes" id="UP000585272">
    <property type="component" value="Unassembled WGS sequence"/>
</dbReference>
<evidence type="ECO:0000256" key="2">
    <source>
        <dbReference type="ARBA" id="ARBA00023002"/>
    </source>
</evidence>
<comment type="caution">
    <text evidence="5">The sequence shown here is derived from an EMBL/GenBank/DDBJ whole genome shotgun (WGS) entry which is preliminary data.</text>
</comment>
<dbReference type="InterPro" id="IPR016160">
    <property type="entry name" value="Ald_DH_CS_CYS"/>
</dbReference>
<dbReference type="InterPro" id="IPR010061">
    <property type="entry name" value="MeMal-semiAld_DH"/>
</dbReference>
<dbReference type="Pfam" id="PF00171">
    <property type="entry name" value="Aldedh"/>
    <property type="match status" value="1"/>
</dbReference>
<keyword evidence="6" id="KW-1185">Reference proteome</keyword>
<dbReference type="PANTHER" id="PTHR43866">
    <property type="entry name" value="MALONATE-SEMIALDEHYDE DEHYDROGENASE"/>
    <property type="match status" value="1"/>
</dbReference>
<keyword evidence="2 5" id="KW-0560">Oxidoreductase</keyword>
<dbReference type="CDD" id="cd07085">
    <property type="entry name" value="ALDH_F6_MMSDH"/>
    <property type="match status" value="1"/>
</dbReference>